<sequence length="161" mass="16296">MQHGSRSAIAGLAGLSALVALPAAWLTGCSSDMMAGMGSEVETAPPHAQSSVQPPGPGNAGAKSNALVVTPNQQDYLDALGAAGVTPSSELSALSIGSYVCQARAAGQPDQAVWDFVAPLVRNDLRGAEESDGARAESPSADDTDAATADYIRIATERLCQ</sequence>
<feature type="region of interest" description="Disordered" evidence="1">
    <location>
        <begin position="37"/>
        <end position="65"/>
    </location>
</feature>
<feature type="region of interest" description="Disordered" evidence="1">
    <location>
        <begin position="128"/>
        <end position="148"/>
    </location>
</feature>
<dbReference type="EMBL" id="UEGS01000001">
    <property type="protein sequence ID" value="SRX78847.1"/>
    <property type="molecule type" value="Genomic_DNA"/>
</dbReference>
<dbReference type="PROSITE" id="PS51257">
    <property type="entry name" value="PROKAR_LIPOPROTEIN"/>
    <property type="match status" value="1"/>
</dbReference>
<dbReference type="RefSeq" id="WP_237160709.1">
    <property type="nucleotide sequence ID" value="NZ_MVID01000005.1"/>
</dbReference>
<evidence type="ECO:0000256" key="1">
    <source>
        <dbReference type="SAM" id="MobiDB-lite"/>
    </source>
</evidence>
<reference evidence="3 4" key="1">
    <citation type="submission" date="2018-05" db="EMBL/GenBank/DDBJ databases">
        <authorList>
            <consortium name="IHU Genomes"/>
        </authorList>
    </citation>
    <scope>NUCLEOTIDE SEQUENCE [LARGE SCALE GENOMIC DNA]</scope>
    <source>
        <strain evidence="3 4">P7335</strain>
    </source>
</reference>
<evidence type="ECO:0000313" key="3">
    <source>
        <dbReference type="EMBL" id="SRX78847.1"/>
    </source>
</evidence>
<evidence type="ECO:0000259" key="2">
    <source>
        <dbReference type="Pfam" id="PF05305"/>
    </source>
</evidence>
<evidence type="ECO:0000313" key="4">
    <source>
        <dbReference type="Proteomes" id="UP000252008"/>
    </source>
</evidence>
<organism evidence="3 4">
    <name type="scientific">Mycolicibacterium parafortuitum</name>
    <name type="common">Mycobacterium parafortuitum</name>
    <dbReference type="NCBI Taxonomy" id="39692"/>
    <lineage>
        <taxon>Bacteria</taxon>
        <taxon>Bacillati</taxon>
        <taxon>Actinomycetota</taxon>
        <taxon>Actinomycetes</taxon>
        <taxon>Mycobacteriales</taxon>
        <taxon>Mycobacteriaceae</taxon>
        <taxon>Mycolicibacterium</taxon>
    </lineage>
</organism>
<protein>
    <recommendedName>
        <fullName evidence="2">DUF732 domain-containing protein</fullName>
    </recommendedName>
</protein>
<dbReference type="Proteomes" id="UP000252008">
    <property type="component" value="Unassembled WGS sequence"/>
</dbReference>
<dbReference type="Pfam" id="PF05305">
    <property type="entry name" value="DUF732"/>
    <property type="match status" value="1"/>
</dbReference>
<gene>
    <name evidence="3" type="ORF">MPP7335_00580</name>
</gene>
<keyword evidence="4" id="KW-1185">Reference proteome</keyword>
<name>A0A375YCJ9_MYCPF</name>
<dbReference type="AlphaFoldDB" id="A0A375YCJ9"/>
<feature type="domain" description="DUF732" evidence="2">
    <location>
        <begin position="73"/>
        <end position="160"/>
    </location>
</feature>
<dbReference type="InterPro" id="IPR007969">
    <property type="entry name" value="DUF732"/>
</dbReference>
<dbReference type="STRING" id="39692.BST38_08265"/>
<proteinExistence type="predicted"/>
<accession>A0A375YCJ9</accession>